<feature type="region of interest" description="Disordered" evidence="1">
    <location>
        <begin position="213"/>
        <end position="255"/>
    </location>
</feature>
<evidence type="ECO:0000313" key="3">
    <source>
        <dbReference type="EMBL" id="KAF7942647.1"/>
    </source>
</evidence>
<feature type="domain" description="Methyltransferase type 11" evidence="2">
    <location>
        <begin position="728"/>
        <end position="808"/>
    </location>
</feature>
<sequence length="962" mass="106179">MATLDYLPATTYRPPTSPVQAQARRRPLNTIMEDEEESVRGSKHMEMRGRDRSPLKADFLSPLSDHFPTPRANQFMQQYRPASPSCSDSSKDSSSAPSSAPWTRTSFTTDATDFDDLYDASSDDDNQRSSTMRQRTSVGQFLRSNGSNRSSMGSTRSRNSLSSLPSLVIPSSEDPWAEVTAFKRQLASPVPPTPPPRVAMSPAVLTFLKNQENLSIPSSSTPPSLDGSMDSEQMAQISAPPTPDVGYDSEEDGPRASWGVQLQPAAMATLEAISGPSNDYFDEQQPEQVIDLSTAPQETIPGQEMQQSLPPLNTNIHRANSLVLTPSQQRAMESLTNLEIPSPGGFFASLGHGARHTWHLVPITPDEPLPPSSTTAENFYNTPWAPHPVERIIELPEPADTDGPPTAKFIRPEIRHDNSDETIVPVSSPPPNKTHFDEEIVADEILTDYAPGYINKLEDTANANVDRTALWLAAQHDYLSELINPTEARDDEVALLKRAASVRLSVAEMNISPIEPEQLPLQRKKIVRFSTDPINHDVSTPEAATATLAALAGHACPLPKALPQESTYHRAFKRSVRKTRRRDVFVHRVPRFEAMQSQRVSFPAAHRASLLGKYQLSVLPMSPKRRMSSNVARGDDTPFEDPEKLQHDKEAEALEQMSPAAWNVTATKMLNGGRLIAAPVAKRLARLSSMGPTINGTPRDRARILDLGGQATCDWAWHCATEYPNCKVYTVTTKALRQLSNSNIRGPKNLRQVAVERLVKLPWKDNQFDLVSAREIYMILKERGENGEDEWEACLNECMRILKPGGYLDFSIMDSDIVNAGPMGLAKSVEFGFNLKTLGYDPSPTKLWLGRLKRAGFVGIKRAWVFLPMGADAEHRVDVERNSVGDPLEMEAMVSGNTGDAACVTGLVGGWAWEKWLLRCRVQTVGDEGTLEGVQNLIEEGRACGAGWRTVNGWARKPMGKM</sequence>
<feature type="compositionally biased region" description="Low complexity" evidence="1">
    <location>
        <begin position="81"/>
        <end position="111"/>
    </location>
</feature>
<dbReference type="EMBL" id="RCSW01000011">
    <property type="protein sequence ID" value="KAF7942647.1"/>
    <property type="molecule type" value="Genomic_DNA"/>
</dbReference>
<feature type="compositionally biased region" description="Acidic residues" evidence="1">
    <location>
        <begin position="112"/>
        <end position="124"/>
    </location>
</feature>
<name>A0A9P5IP98_9HELO</name>
<dbReference type="GeneID" id="62149690"/>
<evidence type="ECO:0000256" key="1">
    <source>
        <dbReference type="SAM" id="MobiDB-lite"/>
    </source>
</evidence>
<feature type="compositionally biased region" description="Basic and acidic residues" evidence="1">
    <location>
        <begin position="38"/>
        <end position="55"/>
    </location>
</feature>
<organism evidence="3 4">
    <name type="scientific">Botrytis byssoidea</name>
    <dbReference type="NCBI Taxonomy" id="139641"/>
    <lineage>
        <taxon>Eukaryota</taxon>
        <taxon>Fungi</taxon>
        <taxon>Dikarya</taxon>
        <taxon>Ascomycota</taxon>
        <taxon>Pezizomycotina</taxon>
        <taxon>Leotiomycetes</taxon>
        <taxon>Helotiales</taxon>
        <taxon>Sclerotiniaceae</taxon>
        <taxon>Botrytis</taxon>
    </lineage>
</organism>
<feature type="region of interest" description="Disordered" evidence="1">
    <location>
        <begin position="1"/>
        <end position="166"/>
    </location>
</feature>
<dbReference type="GO" id="GO:0008757">
    <property type="term" value="F:S-adenosylmethionine-dependent methyltransferase activity"/>
    <property type="evidence" value="ECO:0007669"/>
    <property type="project" value="InterPro"/>
</dbReference>
<feature type="compositionally biased region" description="Polar residues" evidence="1">
    <location>
        <begin position="128"/>
        <end position="139"/>
    </location>
</feature>
<evidence type="ECO:0000259" key="2">
    <source>
        <dbReference type="Pfam" id="PF08241"/>
    </source>
</evidence>
<dbReference type="Gene3D" id="3.40.50.150">
    <property type="entry name" value="Vaccinia Virus protein VP39"/>
    <property type="match status" value="1"/>
</dbReference>
<dbReference type="SUPFAM" id="SSF53335">
    <property type="entry name" value="S-adenosyl-L-methionine-dependent methyltransferases"/>
    <property type="match status" value="1"/>
</dbReference>
<protein>
    <recommendedName>
        <fullName evidence="2">Methyltransferase type 11 domain-containing protein</fullName>
    </recommendedName>
</protein>
<reference evidence="3 4" key="1">
    <citation type="journal article" date="2020" name="Genome Biol. Evol.">
        <title>Comparative genomics of Sclerotiniaceae.</title>
        <authorList>
            <person name="Valero Jimenez C.A."/>
            <person name="Steentjes M."/>
            <person name="Scholten O.E."/>
            <person name="Van Kan J.A.L."/>
        </authorList>
    </citation>
    <scope>NUCLEOTIDE SEQUENCE [LARGE SCALE GENOMIC DNA]</scope>
    <source>
        <strain evidence="3 4">MUCL 94</strain>
    </source>
</reference>
<keyword evidence="4" id="KW-1185">Reference proteome</keyword>
<dbReference type="RefSeq" id="XP_038732321.1">
    <property type="nucleotide sequence ID" value="XM_038876614.1"/>
</dbReference>
<dbReference type="InterPro" id="IPR029063">
    <property type="entry name" value="SAM-dependent_MTases_sf"/>
</dbReference>
<feature type="compositionally biased region" description="Low complexity" evidence="1">
    <location>
        <begin position="215"/>
        <end position="224"/>
    </location>
</feature>
<proteinExistence type="predicted"/>
<dbReference type="InterPro" id="IPR013216">
    <property type="entry name" value="Methyltransf_11"/>
</dbReference>
<comment type="caution">
    <text evidence="3">The sequence shown here is derived from an EMBL/GenBank/DDBJ whole genome shotgun (WGS) entry which is preliminary data.</text>
</comment>
<evidence type="ECO:0000313" key="4">
    <source>
        <dbReference type="Proteomes" id="UP000710849"/>
    </source>
</evidence>
<dbReference type="AlphaFoldDB" id="A0A9P5IP98"/>
<feature type="compositionally biased region" description="Low complexity" evidence="1">
    <location>
        <begin position="142"/>
        <end position="166"/>
    </location>
</feature>
<accession>A0A9P5IP98</accession>
<dbReference type="Pfam" id="PF08241">
    <property type="entry name" value="Methyltransf_11"/>
    <property type="match status" value="1"/>
</dbReference>
<gene>
    <name evidence="3" type="ORF">EAE97_006101</name>
</gene>
<dbReference type="Proteomes" id="UP000710849">
    <property type="component" value="Unassembled WGS sequence"/>
</dbReference>